<keyword evidence="6" id="KW-1185">Reference proteome</keyword>
<evidence type="ECO:0000313" key="5">
    <source>
        <dbReference type="EMBL" id="AKD53875.1"/>
    </source>
</evidence>
<evidence type="ECO:0000313" key="6">
    <source>
        <dbReference type="Proteomes" id="UP000033054"/>
    </source>
</evidence>
<feature type="domain" description="HTH araC/xylS-type" evidence="4">
    <location>
        <begin position="193"/>
        <end position="298"/>
    </location>
</feature>
<dbReference type="InterPro" id="IPR009057">
    <property type="entry name" value="Homeodomain-like_sf"/>
</dbReference>
<dbReference type="Proteomes" id="UP000033054">
    <property type="component" value="Chromosome"/>
</dbReference>
<dbReference type="AlphaFoldDB" id="A0A0E3ZT67"/>
<dbReference type="GO" id="GO:0043565">
    <property type="term" value="F:sequence-specific DNA binding"/>
    <property type="evidence" value="ECO:0007669"/>
    <property type="project" value="InterPro"/>
</dbReference>
<dbReference type="KEGG" id="srd:SD10_02105"/>
<dbReference type="STRING" id="1379870.SD10_02105"/>
<evidence type="ECO:0000256" key="3">
    <source>
        <dbReference type="ARBA" id="ARBA00023163"/>
    </source>
</evidence>
<keyword evidence="2" id="KW-0238">DNA-binding</keyword>
<proteinExistence type="predicted"/>
<gene>
    <name evidence="5" type="ORF">SD10_02105</name>
</gene>
<evidence type="ECO:0000256" key="1">
    <source>
        <dbReference type="ARBA" id="ARBA00023015"/>
    </source>
</evidence>
<dbReference type="RefSeq" id="WP_046375471.1">
    <property type="nucleotide sequence ID" value="NZ_CP010429.1"/>
</dbReference>
<dbReference type="SMART" id="SM00342">
    <property type="entry name" value="HTH_ARAC"/>
    <property type="match status" value="1"/>
</dbReference>
<dbReference type="PROSITE" id="PS01124">
    <property type="entry name" value="HTH_ARAC_FAMILY_2"/>
    <property type="match status" value="1"/>
</dbReference>
<dbReference type="PANTHER" id="PTHR43280:SF32">
    <property type="entry name" value="TRANSCRIPTIONAL REGULATORY PROTEIN"/>
    <property type="match status" value="1"/>
</dbReference>
<dbReference type="PATRIC" id="fig|1379870.5.peg.468"/>
<dbReference type="EMBL" id="CP010429">
    <property type="protein sequence ID" value="AKD53875.1"/>
    <property type="molecule type" value="Genomic_DNA"/>
</dbReference>
<evidence type="ECO:0000259" key="4">
    <source>
        <dbReference type="PROSITE" id="PS01124"/>
    </source>
</evidence>
<sequence>MSQPIRLKSIQEFHQRRGLPQSAHPLISVVNIKDITIAPDRLSVNDFYCISIKRIPNARYRYGQQVYDFTGGVLFFTAPGQVIGFEMAKLPTDPTGWLLLIHPDFLWGTPLARTIKKYEFFNYSADEALFLSEKEEKTIDGIISQISQEYQAAIDPYSQGIILAQIELLLNYAERFYNRQFITRKISNHQLLNRLDDLLNDYFNREEITYNGLPTVQTVCNQLNISVSYLSRVLKLLTGQSTQQHIHGKLIERAKEKLTTTDLSVSEIAFALGFEHPQSFNKLFKAKTNTTPLAFRTSFN</sequence>
<dbReference type="InterPro" id="IPR018060">
    <property type="entry name" value="HTH_AraC"/>
</dbReference>
<dbReference type="Pfam" id="PF12833">
    <property type="entry name" value="HTH_18"/>
    <property type="match status" value="1"/>
</dbReference>
<keyword evidence="3" id="KW-0804">Transcription</keyword>
<dbReference type="SUPFAM" id="SSF46689">
    <property type="entry name" value="Homeodomain-like"/>
    <property type="match status" value="1"/>
</dbReference>
<keyword evidence="1" id="KW-0805">Transcription regulation</keyword>
<dbReference type="Gene3D" id="1.10.10.60">
    <property type="entry name" value="Homeodomain-like"/>
    <property type="match status" value="1"/>
</dbReference>
<name>A0A0E3ZT67_9BACT</name>
<organism evidence="5 6">
    <name type="scientific">Spirosoma radiotolerans</name>
    <dbReference type="NCBI Taxonomy" id="1379870"/>
    <lineage>
        <taxon>Bacteria</taxon>
        <taxon>Pseudomonadati</taxon>
        <taxon>Bacteroidota</taxon>
        <taxon>Cytophagia</taxon>
        <taxon>Cytophagales</taxon>
        <taxon>Cytophagaceae</taxon>
        <taxon>Spirosoma</taxon>
    </lineage>
</organism>
<dbReference type="OrthoDB" id="643086at2"/>
<protein>
    <submittedName>
        <fullName evidence="5">AraC family transcriptional regulator</fullName>
    </submittedName>
</protein>
<evidence type="ECO:0000256" key="2">
    <source>
        <dbReference type="ARBA" id="ARBA00023125"/>
    </source>
</evidence>
<dbReference type="GO" id="GO:0003700">
    <property type="term" value="F:DNA-binding transcription factor activity"/>
    <property type="evidence" value="ECO:0007669"/>
    <property type="project" value="InterPro"/>
</dbReference>
<accession>A0A0E3ZT67</accession>
<dbReference type="PANTHER" id="PTHR43280">
    <property type="entry name" value="ARAC-FAMILY TRANSCRIPTIONAL REGULATOR"/>
    <property type="match status" value="1"/>
</dbReference>
<dbReference type="HOGENOM" id="CLU_000445_88_11_10"/>
<reference evidence="5 6" key="1">
    <citation type="journal article" date="2014" name="Curr. Microbiol.">
        <title>Spirosoma radiotolerans sp. nov., a gamma-radiation-resistant bacterium isolated from gamma ray-irradiated soil.</title>
        <authorList>
            <person name="Lee J.J."/>
            <person name="Srinivasan S."/>
            <person name="Lim S."/>
            <person name="Joe M."/>
            <person name="Im S."/>
            <person name="Bae S.I."/>
            <person name="Park K.R."/>
            <person name="Han J.H."/>
            <person name="Park S.H."/>
            <person name="Joo B.M."/>
            <person name="Park S.J."/>
            <person name="Kim M.K."/>
        </authorList>
    </citation>
    <scope>NUCLEOTIDE SEQUENCE [LARGE SCALE GENOMIC DNA]</scope>
    <source>
        <strain evidence="5 6">DG5A</strain>
    </source>
</reference>